<accession>A0A9D1KE13</accession>
<dbReference type="Pfam" id="PF00383">
    <property type="entry name" value="dCMP_cyt_deam_1"/>
    <property type="match status" value="1"/>
</dbReference>
<evidence type="ECO:0000256" key="1">
    <source>
        <dbReference type="ARBA" id="ARBA00006576"/>
    </source>
</evidence>
<dbReference type="GO" id="GO:0008270">
    <property type="term" value="F:zinc ion binding"/>
    <property type="evidence" value="ECO:0007669"/>
    <property type="project" value="InterPro"/>
</dbReference>
<protein>
    <submittedName>
        <fullName evidence="6">Cytidine deaminase</fullName>
        <ecNumber evidence="6">3.5.4.5</ecNumber>
    </submittedName>
</protein>
<keyword evidence="4" id="KW-0862">Zinc</keyword>
<evidence type="ECO:0000259" key="5">
    <source>
        <dbReference type="PROSITE" id="PS51747"/>
    </source>
</evidence>
<dbReference type="PROSITE" id="PS00903">
    <property type="entry name" value="CYT_DCMP_DEAMINASES_1"/>
    <property type="match status" value="1"/>
</dbReference>
<reference evidence="6" key="2">
    <citation type="journal article" date="2021" name="PeerJ">
        <title>Extensive microbial diversity within the chicken gut microbiome revealed by metagenomics and culture.</title>
        <authorList>
            <person name="Gilroy R."/>
            <person name="Ravi A."/>
            <person name="Getino M."/>
            <person name="Pursley I."/>
            <person name="Horton D.L."/>
            <person name="Alikhan N.F."/>
            <person name="Baker D."/>
            <person name="Gharbi K."/>
            <person name="Hall N."/>
            <person name="Watson M."/>
            <person name="Adriaenssens E.M."/>
            <person name="Foster-Nyarko E."/>
            <person name="Jarju S."/>
            <person name="Secka A."/>
            <person name="Antonio M."/>
            <person name="Oren A."/>
            <person name="Chaudhuri R.R."/>
            <person name="La Ragione R."/>
            <person name="Hildebrand F."/>
            <person name="Pallen M.J."/>
        </authorList>
    </citation>
    <scope>NUCLEOTIDE SEQUENCE</scope>
    <source>
        <strain evidence="6">21143</strain>
    </source>
</reference>
<evidence type="ECO:0000256" key="3">
    <source>
        <dbReference type="ARBA" id="ARBA00022801"/>
    </source>
</evidence>
<dbReference type="GO" id="GO:0005829">
    <property type="term" value="C:cytosol"/>
    <property type="evidence" value="ECO:0007669"/>
    <property type="project" value="TreeGrafter"/>
</dbReference>
<dbReference type="AlphaFoldDB" id="A0A9D1KE13"/>
<dbReference type="InterPro" id="IPR050202">
    <property type="entry name" value="Cyt/Deoxycyt_deaminase"/>
</dbReference>
<dbReference type="Gene3D" id="3.40.140.10">
    <property type="entry name" value="Cytidine Deaminase, domain 2"/>
    <property type="match status" value="1"/>
</dbReference>
<dbReference type="SUPFAM" id="SSF53927">
    <property type="entry name" value="Cytidine deaminase-like"/>
    <property type="match status" value="1"/>
</dbReference>
<comment type="caution">
    <text evidence="6">The sequence shown here is derived from an EMBL/GenBank/DDBJ whole genome shotgun (WGS) entry which is preliminary data.</text>
</comment>
<keyword evidence="3 6" id="KW-0378">Hydrolase</keyword>
<dbReference type="InterPro" id="IPR002125">
    <property type="entry name" value="CMP_dCMP_dom"/>
</dbReference>
<dbReference type="GO" id="GO:0042802">
    <property type="term" value="F:identical protein binding"/>
    <property type="evidence" value="ECO:0007669"/>
    <property type="project" value="UniProtKB-ARBA"/>
</dbReference>
<reference evidence="6" key="1">
    <citation type="submission" date="2020-10" db="EMBL/GenBank/DDBJ databases">
        <authorList>
            <person name="Gilroy R."/>
        </authorList>
    </citation>
    <scope>NUCLEOTIDE SEQUENCE</scope>
    <source>
        <strain evidence="6">21143</strain>
    </source>
</reference>
<evidence type="ECO:0000256" key="2">
    <source>
        <dbReference type="ARBA" id="ARBA00022723"/>
    </source>
</evidence>
<gene>
    <name evidence="6" type="ORF">IAD06_07115</name>
</gene>
<dbReference type="InterPro" id="IPR016192">
    <property type="entry name" value="APOBEC/CMP_deaminase_Zn-bd"/>
</dbReference>
<dbReference type="PROSITE" id="PS51747">
    <property type="entry name" value="CYT_DCMP_DEAMINASES_2"/>
    <property type="match status" value="1"/>
</dbReference>
<dbReference type="EMBL" id="DVKT01000053">
    <property type="protein sequence ID" value="HIT39791.1"/>
    <property type="molecule type" value="Genomic_DNA"/>
</dbReference>
<dbReference type="PANTHER" id="PTHR11644:SF2">
    <property type="entry name" value="CYTIDINE DEAMINASE"/>
    <property type="match status" value="1"/>
</dbReference>
<evidence type="ECO:0000256" key="4">
    <source>
        <dbReference type="ARBA" id="ARBA00022833"/>
    </source>
</evidence>
<dbReference type="InterPro" id="IPR016193">
    <property type="entry name" value="Cytidine_deaminase-like"/>
</dbReference>
<sequence>MARQLHLSAKITVCRYNELTDNEKILVDKARAAVKGAYAPYSGFRVGAAIELADGRIITGSNQENGSYPEGLCAERVALFSAGAISHDTPPVLLAIAAENNGEEVVSPITPCGACRQVMRETELRYATPLRTLMCGAEDIYIAESAGDLLPLGFELPSH</sequence>
<comment type="similarity">
    <text evidence="1">Belongs to the cytidine and deoxycytidylate deaminase family.</text>
</comment>
<evidence type="ECO:0000313" key="7">
    <source>
        <dbReference type="Proteomes" id="UP000886722"/>
    </source>
</evidence>
<organism evidence="6 7">
    <name type="scientific">Candidatus Caccoplasma intestinavium</name>
    <dbReference type="NCBI Taxonomy" id="2840716"/>
    <lineage>
        <taxon>Bacteria</taxon>
        <taxon>Pseudomonadati</taxon>
        <taxon>Bacteroidota</taxon>
        <taxon>Bacteroidia</taxon>
        <taxon>Bacteroidales</taxon>
        <taxon>Bacteroidaceae</taxon>
        <taxon>Bacteroidaceae incertae sedis</taxon>
        <taxon>Candidatus Caccoplasma</taxon>
    </lineage>
</organism>
<evidence type="ECO:0000313" key="6">
    <source>
        <dbReference type="EMBL" id="HIT39791.1"/>
    </source>
</evidence>
<dbReference type="GO" id="GO:0055086">
    <property type="term" value="P:nucleobase-containing small molecule metabolic process"/>
    <property type="evidence" value="ECO:0007669"/>
    <property type="project" value="UniProtKB-ARBA"/>
</dbReference>
<dbReference type="Proteomes" id="UP000886722">
    <property type="component" value="Unassembled WGS sequence"/>
</dbReference>
<dbReference type="CDD" id="cd01283">
    <property type="entry name" value="cytidine_deaminase"/>
    <property type="match status" value="1"/>
</dbReference>
<proteinExistence type="inferred from homology"/>
<dbReference type="NCBIfam" id="NF004064">
    <property type="entry name" value="PRK05578.1"/>
    <property type="match status" value="1"/>
</dbReference>
<dbReference type="PANTHER" id="PTHR11644">
    <property type="entry name" value="CYTIDINE DEAMINASE"/>
    <property type="match status" value="1"/>
</dbReference>
<dbReference type="EC" id="3.5.4.5" evidence="6"/>
<name>A0A9D1KE13_9BACT</name>
<keyword evidence="2" id="KW-0479">Metal-binding</keyword>
<dbReference type="GO" id="GO:0072527">
    <property type="term" value="P:pyrimidine-containing compound metabolic process"/>
    <property type="evidence" value="ECO:0007669"/>
    <property type="project" value="UniProtKB-ARBA"/>
</dbReference>
<dbReference type="GO" id="GO:0004126">
    <property type="term" value="F:cytidine deaminase activity"/>
    <property type="evidence" value="ECO:0007669"/>
    <property type="project" value="UniProtKB-EC"/>
</dbReference>
<feature type="domain" description="CMP/dCMP-type deaminase" evidence="5">
    <location>
        <begin position="21"/>
        <end position="157"/>
    </location>
</feature>